<dbReference type="Proteomes" id="UP001276659">
    <property type="component" value="Unassembled WGS sequence"/>
</dbReference>
<keyword evidence="5 7" id="KW-0472">Membrane</keyword>
<comment type="caution">
    <text evidence="8">The sequence shown here is derived from an EMBL/GenBank/DDBJ whole genome shotgun (WGS) entry which is preliminary data.</text>
</comment>
<feature type="transmembrane region" description="Helical" evidence="7">
    <location>
        <begin position="139"/>
        <end position="163"/>
    </location>
</feature>
<accession>A0AAD9ZCI8</accession>
<dbReference type="EMBL" id="JASNWA010000004">
    <property type="protein sequence ID" value="KAK3176011.1"/>
    <property type="molecule type" value="Genomic_DNA"/>
</dbReference>
<dbReference type="PANTHER" id="PTHR45649:SF4">
    <property type="entry name" value="TRANSPORTER, PUTATIVE (EUROFUNG)-RELATED"/>
    <property type="match status" value="1"/>
</dbReference>
<keyword evidence="2" id="KW-0813">Transport</keyword>
<feature type="transmembrane region" description="Helical" evidence="7">
    <location>
        <begin position="280"/>
        <end position="301"/>
    </location>
</feature>
<comment type="subcellular location">
    <subcellularLocation>
        <location evidence="1">Membrane</location>
        <topology evidence="1">Multi-pass membrane protein</topology>
    </subcellularLocation>
</comment>
<reference evidence="8" key="1">
    <citation type="submission" date="2022-11" db="EMBL/GenBank/DDBJ databases">
        <title>Chromosomal genome sequence assembly and mating type (MAT) locus characterization of the leprose asexual lichenized fungus Lepraria neglecta (Nyl.) Erichsen.</title>
        <authorList>
            <person name="Allen J.L."/>
            <person name="Pfeffer B."/>
        </authorList>
    </citation>
    <scope>NUCLEOTIDE SEQUENCE</scope>
    <source>
        <strain evidence="8">Allen 5258</strain>
    </source>
</reference>
<dbReference type="InterPro" id="IPR002293">
    <property type="entry name" value="AA/rel_permease1"/>
</dbReference>
<feature type="transmembrane region" description="Helical" evidence="7">
    <location>
        <begin position="183"/>
        <end position="203"/>
    </location>
</feature>
<feature type="compositionally biased region" description="Basic and acidic residues" evidence="6">
    <location>
        <begin position="1"/>
        <end position="11"/>
    </location>
</feature>
<evidence type="ECO:0000256" key="2">
    <source>
        <dbReference type="ARBA" id="ARBA00022448"/>
    </source>
</evidence>
<evidence type="ECO:0000256" key="3">
    <source>
        <dbReference type="ARBA" id="ARBA00022692"/>
    </source>
</evidence>
<feature type="compositionally biased region" description="Polar residues" evidence="6">
    <location>
        <begin position="14"/>
        <end position="32"/>
    </location>
</feature>
<evidence type="ECO:0000313" key="9">
    <source>
        <dbReference type="Proteomes" id="UP001276659"/>
    </source>
</evidence>
<evidence type="ECO:0000256" key="5">
    <source>
        <dbReference type="ARBA" id="ARBA00023136"/>
    </source>
</evidence>
<evidence type="ECO:0000313" key="8">
    <source>
        <dbReference type="EMBL" id="KAK3176011.1"/>
    </source>
</evidence>
<dbReference type="GO" id="GO:0022857">
    <property type="term" value="F:transmembrane transporter activity"/>
    <property type="evidence" value="ECO:0007669"/>
    <property type="project" value="InterPro"/>
</dbReference>
<dbReference type="PANTHER" id="PTHR45649">
    <property type="entry name" value="AMINO-ACID PERMEASE BAT1"/>
    <property type="match status" value="1"/>
</dbReference>
<protein>
    <recommendedName>
        <fullName evidence="10">Amino acid transporter</fullName>
    </recommendedName>
</protein>
<keyword evidence="4 7" id="KW-1133">Transmembrane helix</keyword>
<dbReference type="PIRSF" id="PIRSF006060">
    <property type="entry name" value="AA_transporter"/>
    <property type="match status" value="1"/>
</dbReference>
<evidence type="ECO:0000256" key="6">
    <source>
        <dbReference type="SAM" id="MobiDB-lite"/>
    </source>
</evidence>
<gene>
    <name evidence="8" type="ORF">OEA41_007333</name>
</gene>
<feature type="transmembrane region" description="Helical" evidence="7">
    <location>
        <begin position="98"/>
        <end position="118"/>
    </location>
</feature>
<feature type="transmembrane region" description="Helical" evidence="7">
    <location>
        <begin position="58"/>
        <end position="78"/>
    </location>
</feature>
<proteinExistence type="predicted"/>
<evidence type="ECO:0000256" key="4">
    <source>
        <dbReference type="ARBA" id="ARBA00022989"/>
    </source>
</evidence>
<evidence type="ECO:0000256" key="7">
    <source>
        <dbReference type="SAM" id="Phobius"/>
    </source>
</evidence>
<feature type="region of interest" description="Disordered" evidence="6">
    <location>
        <begin position="1"/>
        <end position="32"/>
    </location>
</feature>
<dbReference type="Gene3D" id="1.20.1740.10">
    <property type="entry name" value="Amino acid/polyamine transporter I"/>
    <property type="match status" value="2"/>
</dbReference>
<name>A0AAD9ZCI8_9LECA</name>
<dbReference type="GO" id="GO:0016020">
    <property type="term" value="C:membrane"/>
    <property type="evidence" value="ECO:0007669"/>
    <property type="project" value="UniProtKB-SubCell"/>
</dbReference>
<keyword evidence="3 7" id="KW-0812">Transmembrane</keyword>
<evidence type="ECO:0000256" key="1">
    <source>
        <dbReference type="ARBA" id="ARBA00004141"/>
    </source>
</evidence>
<keyword evidence="9" id="KW-1185">Reference proteome</keyword>
<organism evidence="8 9">
    <name type="scientific">Lepraria neglecta</name>
    <dbReference type="NCBI Taxonomy" id="209136"/>
    <lineage>
        <taxon>Eukaryota</taxon>
        <taxon>Fungi</taxon>
        <taxon>Dikarya</taxon>
        <taxon>Ascomycota</taxon>
        <taxon>Pezizomycotina</taxon>
        <taxon>Lecanoromycetes</taxon>
        <taxon>OSLEUM clade</taxon>
        <taxon>Lecanoromycetidae</taxon>
        <taxon>Lecanorales</taxon>
        <taxon>Lecanorineae</taxon>
        <taxon>Stereocaulaceae</taxon>
        <taxon>Lepraria</taxon>
    </lineage>
</organism>
<dbReference type="Pfam" id="PF13520">
    <property type="entry name" value="AA_permease_2"/>
    <property type="match status" value="1"/>
</dbReference>
<dbReference type="AlphaFoldDB" id="A0AAD9ZCI8"/>
<evidence type="ECO:0008006" key="10">
    <source>
        <dbReference type="Google" id="ProtNLM"/>
    </source>
</evidence>
<feature type="transmembrane region" description="Helical" evidence="7">
    <location>
        <begin position="238"/>
        <end position="260"/>
    </location>
</feature>
<sequence>MATTPEHEPKDAVTVQNIAPNSGSDDADSLNGNSVGFTYHDRMDMRRMGKKQELMRNFRTFSSIAFTTCVMGTWEILLTANTQGLIAGGSAGLFWSLVWAYAGQAFVILSLAEMASIAPTAGGQYHWVSEFAPRKHQRLLSYTSGWLSTLAWQSFVAVDSFLVGEVILGMIVVNDQSFVAQRWQATLLIIATVLGLAAVNFFAGKRLALAENIFVAFHLPEEISNAGLVVPKSMVWSFFLNIPMTFGLLIAYLFCIGDVSDAISSPTGYPFIYVFQNATGSVAGTTGLTVVILLLLIVIAISSYASTSRQLFAFARDNGMPFSNWLARVGARES</sequence>